<comment type="caution">
    <text evidence="3">The sequence shown here is derived from an EMBL/GenBank/DDBJ whole genome shotgun (WGS) entry which is preliminary data.</text>
</comment>
<accession>A0A0B8T3W4</accession>
<dbReference type="RefSeq" id="WP_037499304.1">
    <property type="nucleotide sequence ID" value="NZ_JJMU01000033.1"/>
</dbReference>
<dbReference type="Gene3D" id="3.90.550.10">
    <property type="entry name" value="Spore Coat Polysaccharide Biosynthesis Protein SpsA, Chain A"/>
    <property type="match status" value="1"/>
</dbReference>
<dbReference type="eggNOG" id="COG0463">
    <property type="taxonomic scope" value="Bacteria"/>
</dbReference>
<dbReference type="GO" id="GO:0016740">
    <property type="term" value="F:transferase activity"/>
    <property type="evidence" value="ECO:0007669"/>
    <property type="project" value="UniProtKB-KW"/>
</dbReference>
<dbReference type="STRING" id="1229276.DI53_2330"/>
<keyword evidence="3" id="KW-0808">Transferase</keyword>
<dbReference type="InterPro" id="IPR029044">
    <property type="entry name" value="Nucleotide-diphossugar_trans"/>
</dbReference>
<dbReference type="PATRIC" id="fig|1229276.3.peg.2391"/>
<dbReference type="AlphaFoldDB" id="A0A0B8T3W4"/>
<name>A0A0B8T3W4_9SPHI</name>
<organism evidence="3 4">
    <name type="scientific">Sphingobacterium deserti</name>
    <dbReference type="NCBI Taxonomy" id="1229276"/>
    <lineage>
        <taxon>Bacteria</taxon>
        <taxon>Pseudomonadati</taxon>
        <taxon>Bacteroidota</taxon>
        <taxon>Sphingobacteriia</taxon>
        <taxon>Sphingobacteriales</taxon>
        <taxon>Sphingobacteriaceae</taxon>
        <taxon>Sphingobacterium</taxon>
    </lineage>
</organism>
<dbReference type="InterPro" id="IPR001173">
    <property type="entry name" value="Glyco_trans_2-like"/>
</dbReference>
<proteinExistence type="inferred from homology"/>
<dbReference type="CDD" id="cd02511">
    <property type="entry name" value="Beta4Glucosyltransferase"/>
    <property type="match status" value="1"/>
</dbReference>
<dbReference type="PANTHER" id="PTHR43630">
    <property type="entry name" value="POLY-BETA-1,6-N-ACETYL-D-GLUCOSAMINE SYNTHASE"/>
    <property type="match status" value="1"/>
</dbReference>
<dbReference type="EMBL" id="JJMU01000033">
    <property type="protein sequence ID" value="KGE13918.1"/>
    <property type="molecule type" value="Genomic_DNA"/>
</dbReference>
<feature type="domain" description="Glycosyltransferase 2-like" evidence="2">
    <location>
        <begin position="6"/>
        <end position="143"/>
    </location>
</feature>
<evidence type="ECO:0000313" key="3">
    <source>
        <dbReference type="EMBL" id="KGE13918.1"/>
    </source>
</evidence>
<dbReference type="SUPFAM" id="SSF53448">
    <property type="entry name" value="Nucleotide-diphospho-sugar transferases"/>
    <property type="match status" value="1"/>
</dbReference>
<reference evidence="4" key="1">
    <citation type="submission" date="2014-04" db="EMBL/GenBank/DDBJ databases">
        <title>Whole-Genome optical mapping and complete genome sequence of Sphingobacterium deserti sp. nov., a new spaces isolated from desert in the west of China.</title>
        <authorList>
            <person name="Teng C."/>
            <person name="Zhou Z."/>
            <person name="Li X."/>
            <person name="Chen M."/>
            <person name="Lin M."/>
            <person name="Wang L."/>
            <person name="Su S."/>
            <person name="Zhang C."/>
            <person name="Zhang W."/>
        </authorList>
    </citation>
    <scope>NUCLEOTIDE SEQUENCE [LARGE SCALE GENOMIC DNA]</scope>
    <source>
        <strain evidence="4">ACCC05744</strain>
    </source>
</reference>
<dbReference type="PANTHER" id="PTHR43630:SF2">
    <property type="entry name" value="GLYCOSYLTRANSFERASE"/>
    <property type="match status" value="1"/>
</dbReference>
<gene>
    <name evidence="3" type="ORF">DI53_2330</name>
</gene>
<dbReference type="Pfam" id="PF00535">
    <property type="entry name" value="Glycos_transf_2"/>
    <property type="match status" value="1"/>
</dbReference>
<evidence type="ECO:0000259" key="2">
    <source>
        <dbReference type="Pfam" id="PF00535"/>
    </source>
</evidence>
<protein>
    <submittedName>
        <fullName evidence="3">Glycosyl transferase family protein</fullName>
    </submittedName>
</protein>
<dbReference type="Proteomes" id="UP000031802">
    <property type="component" value="Unassembled WGS sequence"/>
</dbReference>
<comment type="similarity">
    <text evidence="1">Belongs to the glycosyltransferase 2 family. WaaE/KdtX subfamily.</text>
</comment>
<sequence>MEQKLSALIITYNEEKNITGVLSSLDFADEIIVLDSFSTDSTVTLAKAFPRVSVYQNKFEDFTSQRNLAISYANFDWVLFLDADERLTKEAKKEILDTINSLESKAAYFMYRTFYFCNEKIRFSGTQNDKNYRLFRKSKAKYDDKKKVHETLIVNGDTGILKNKILHYSFASYGLYRKKMVHYGVLKGQELSAKGKRYNLLTHIAKTAFKFFKAYFLKLGVLDGKRGIQLCYLQSLSVHETYKSLKKEGG</sequence>
<reference evidence="3 4" key="2">
    <citation type="journal article" date="2015" name="PLoS ONE">
        <title>Whole-Genome Optical Mapping and Finished Genome Sequence of Sphingobacterium deserti sp. nov., a New Species Isolated from the Western Desert of China.</title>
        <authorList>
            <person name="Teng C."/>
            <person name="Zhou Z."/>
            <person name="Molnar I."/>
            <person name="Li X."/>
            <person name="Tang R."/>
            <person name="Chen M."/>
            <person name="Wang L."/>
            <person name="Su S."/>
            <person name="Zhang W."/>
            <person name="Lin M."/>
        </authorList>
    </citation>
    <scope>NUCLEOTIDE SEQUENCE [LARGE SCALE GENOMIC DNA]</scope>
    <source>
        <strain evidence="4">ACCC05744</strain>
    </source>
</reference>
<keyword evidence="4" id="KW-1185">Reference proteome</keyword>
<evidence type="ECO:0000256" key="1">
    <source>
        <dbReference type="ARBA" id="ARBA00038494"/>
    </source>
</evidence>
<evidence type="ECO:0000313" key="4">
    <source>
        <dbReference type="Proteomes" id="UP000031802"/>
    </source>
</evidence>